<gene>
    <name evidence="1" type="ORF">H9847_10130</name>
</gene>
<evidence type="ECO:0000313" key="1">
    <source>
        <dbReference type="EMBL" id="MBU3845198.1"/>
    </source>
</evidence>
<name>A0A948TIB9_9GAMM</name>
<sequence length="62" mass="6537">MPHTRVSTPLCCAAGQFNFYIVLGVFSTSSVYGNGNGKHVVSSCVVAKVGFAVTCSVKHRES</sequence>
<dbReference type="EMBL" id="JAHLFE010000209">
    <property type="protein sequence ID" value="MBU3845198.1"/>
    <property type="molecule type" value="Genomic_DNA"/>
</dbReference>
<reference evidence="1" key="2">
    <citation type="submission" date="2021-04" db="EMBL/GenBank/DDBJ databases">
        <authorList>
            <person name="Gilroy R."/>
        </authorList>
    </citation>
    <scope>NUCLEOTIDE SEQUENCE</scope>
    <source>
        <strain evidence="1">378</strain>
    </source>
</reference>
<comment type="caution">
    <text evidence="1">The sequence shown here is derived from an EMBL/GenBank/DDBJ whole genome shotgun (WGS) entry which is preliminary data.</text>
</comment>
<protein>
    <submittedName>
        <fullName evidence="1">Uncharacterized protein</fullName>
    </submittedName>
</protein>
<reference evidence="1" key="1">
    <citation type="journal article" date="2021" name="PeerJ">
        <title>Extensive microbial diversity within the chicken gut microbiome revealed by metagenomics and culture.</title>
        <authorList>
            <person name="Gilroy R."/>
            <person name="Ravi A."/>
            <person name="Getino M."/>
            <person name="Pursley I."/>
            <person name="Horton D.L."/>
            <person name="Alikhan N.F."/>
            <person name="Baker D."/>
            <person name="Gharbi K."/>
            <person name="Hall N."/>
            <person name="Watson M."/>
            <person name="Adriaenssens E.M."/>
            <person name="Foster-Nyarko E."/>
            <person name="Jarju S."/>
            <person name="Secka A."/>
            <person name="Antonio M."/>
            <person name="Oren A."/>
            <person name="Chaudhuri R.R."/>
            <person name="La Ragione R."/>
            <person name="Hildebrand F."/>
            <person name="Pallen M.J."/>
        </authorList>
    </citation>
    <scope>NUCLEOTIDE SEQUENCE</scope>
    <source>
        <strain evidence="1">378</strain>
    </source>
</reference>
<dbReference type="AlphaFoldDB" id="A0A948TIB9"/>
<accession>A0A948TIB9</accession>
<evidence type="ECO:0000313" key="2">
    <source>
        <dbReference type="Proteomes" id="UP000733611"/>
    </source>
</evidence>
<organism evidence="1 2">
    <name type="scientific">Candidatus Anaerobiospirillum pullicola</name>
    <dbReference type="NCBI Taxonomy" id="2838451"/>
    <lineage>
        <taxon>Bacteria</taxon>
        <taxon>Pseudomonadati</taxon>
        <taxon>Pseudomonadota</taxon>
        <taxon>Gammaproteobacteria</taxon>
        <taxon>Aeromonadales</taxon>
        <taxon>Succinivibrionaceae</taxon>
        <taxon>Anaerobiospirillum</taxon>
    </lineage>
</organism>
<dbReference type="Proteomes" id="UP000733611">
    <property type="component" value="Unassembled WGS sequence"/>
</dbReference>
<proteinExistence type="predicted"/>